<dbReference type="GO" id="GO:0016020">
    <property type="term" value="C:membrane"/>
    <property type="evidence" value="ECO:0007669"/>
    <property type="project" value="UniProtKB-SubCell"/>
</dbReference>
<evidence type="ECO:0000256" key="10">
    <source>
        <dbReference type="ARBA" id="ARBA00023136"/>
    </source>
</evidence>
<dbReference type="GO" id="GO:0006508">
    <property type="term" value="P:proteolysis"/>
    <property type="evidence" value="ECO:0007669"/>
    <property type="project" value="UniProtKB-KW"/>
</dbReference>
<dbReference type="GO" id="GO:0046872">
    <property type="term" value="F:metal ion binding"/>
    <property type="evidence" value="ECO:0007669"/>
    <property type="project" value="UniProtKB-KW"/>
</dbReference>
<evidence type="ECO:0000256" key="4">
    <source>
        <dbReference type="ARBA" id="ARBA00022670"/>
    </source>
</evidence>
<dbReference type="EMBL" id="DVJO01000202">
    <property type="protein sequence ID" value="HIS83770.1"/>
    <property type="molecule type" value="Genomic_DNA"/>
</dbReference>
<evidence type="ECO:0000256" key="3">
    <source>
        <dbReference type="ARBA" id="ARBA00007931"/>
    </source>
</evidence>
<feature type="transmembrane region" description="Helical" evidence="11">
    <location>
        <begin position="427"/>
        <end position="451"/>
    </location>
</feature>
<comment type="subcellular location">
    <subcellularLocation>
        <location evidence="2">Membrane</location>
        <topology evidence="2">Multi-pass membrane protein</topology>
    </subcellularLocation>
</comment>
<evidence type="ECO:0000256" key="11">
    <source>
        <dbReference type="RuleBase" id="RU362031"/>
    </source>
</evidence>
<dbReference type="InterPro" id="IPR008915">
    <property type="entry name" value="Peptidase_M50"/>
</dbReference>
<evidence type="ECO:0000256" key="9">
    <source>
        <dbReference type="ARBA" id="ARBA00023049"/>
    </source>
</evidence>
<evidence type="ECO:0000256" key="1">
    <source>
        <dbReference type="ARBA" id="ARBA00001947"/>
    </source>
</evidence>
<evidence type="ECO:0000256" key="8">
    <source>
        <dbReference type="ARBA" id="ARBA00022989"/>
    </source>
</evidence>
<reference evidence="13" key="1">
    <citation type="submission" date="2020-10" db="EMBL/GenBank/DDBJ databases">
        <authorList>
            <person name="Gilroy R."/>
        </authorList>
    </citation>
    <scope>NUCLEOTIDE SEQUENCE</scope>
    <source>
        <strain evidence="13">CHK152-2994</strain>
    </source>
</reference>
<keyword evidence="7 11" id="KW-0862">Zinc</keyword>
<organism evidence="13 14">
    <name type="scientific">Candidatus Scatenecus faecavium</name>
    <dbReference type="NCBI Taxonomy" id="2840915"/>
    <lineage>
        <taxon>Bacteria</taxon>
        <taxon>Candidatus Scatenecus</taxon>
    </lineage>
</organism>
<comment type="cofactor">
    <cofactor evidence="1 11">
        <name>Zn(2+)</name>
        <dbReference type="ChEBI" id="CHEBI:29105"/>
    </cofactor>
</comment>
<dbReference type="InterPro" id="IPR004387">
    <property type="entry name" value="Pept_M50_Zn"/>
</dbReference>
<keyword evidence="8 11" id="KW-1133">Transmembrane helix</keyword>
<keyword evidence="10 11" id="KW-0472">Membrane</keyword>
<dbReference type="AlphaFoldDB" id="A0A9D1K4A4"/>
<dbReference type="Pfam" id="PF02163">
    <property type="entry name" value="Peptidase_M50"/>
    <property type="match status" value="1"/>
</dbReference>
<evidence type="ECO:0000313" key="13">
    <source>
        <dbReference type="EMBL" id="HIS83770.1"/>
    </source>
</evidence>
<protein>
    <recommendedName>
        <fullName evidence="11">Zinc metalloprotease</fullName>
        <ecNumber evidence="11">3.4.24.-</ecNumber>
    </recommendedName>
</protein>
<gene>
    <name evidence="13" type="primary">rseP</name>
    <name evidence="13" type="ORF">IAD41_09230</name>
</gene>
<accession>A0A9D1K4A4</accession>
<reference evidence="13" key="2">
    <citation type="journal article" date="2021" name="PeerJ">
        <title>Extensive microbial diversity within the chicken gut microbiome revealed by metagenomics and culture.</title>
        <authorList>
            <person name="Gilroy R."/>
            <person name="Ravi A."/>
            <person name="Getino M."/>
            <person name="Pursley I."/>
            <person name="Horton D.L."/>
            <person name="Alikhan N.F."/>
            <person name="Baker D."/>
            <person name="Gharbi K."/>
            <person name="Hall N."/>
            <person name="Watson M."/>
            <person name="Adriaenssens E.M."/>
            <person name="Foster-Nyarko E."/>
            <person name="Jarju S."/>
            <person name="Secka A."/>
            <person name="Antonio M."/>
            <person name="Oren A."/>
            <person name="Chaudhuri R.R."/>
            <person name="La Ragione R."/>
            <person name="Hildebrand F."/>
            <person name="Pallen M.J."/>
        </authorList>
    </citation>
    <scope>NUCLEOTIDE SEQUENCE</scope>
    <source>
        <strain evidence="13">CHK152-2994</strain>
    </source>
</reference>
<evidence type="ECO:0000313" key="14">
    <source>
        <dbReference type="Proteomes" id="UP000824139"/>
    </source>
</evidence>
<keyword evidence="4" id="KW-0645">Protease</keyword>
<feature type="transmembrane region" description="Helical" evidence="11">
    <location>
        <begin position="94"/>
        <end position="119"/>
    </location>
</feature>
<dbReference type="PANTHER" id="PTHR42837:SF2">
    <property type="entry name" value="MEMBRANE METALLOPROTEASE ARASP2, CHLOROPLASTIC-RELATED"/>
    <property type="match status" value="1"/>
</dbReference>
<dbReference type="InterPro" id="IPR036034">
    <property type="entry name" value="PDZ_sf"/>
</dbReference>
<feature type="domain" description="Peptidase M50" evidence="12">
    <location>
        <begin position="6"/>
        <end position="438"/>
    </location>
</feature>
<proteinExistence type="inferred from homology"/>
<dbReference type="GO" id="GO:0004222">
    <property type="term" value="F:metalloendopeptidase activity"/>
    <property type="evidence" value="ECO:0007669"/>
    <property type="project" value="InterPro"/>
</dbReference>
<evidence type="ECO:0000256" key="7">
    <source>
        <dbReference type="ARBA" id="ARBA00022833"/>
    </source>
</evidence>
<keyword evidence="5 11" id="KW-0812">Transmembrane</keyword>
<dbReference type="EC" id="3.4.24.-" evidence="11"/>
<sequence length="455" mass="50339">MSIIIMILLLSVLILVHEAGHFLAAKFFKMKVAKFGFGLPIGPTLWEGQVGDVKVLVHAFLLGGYVAFPDDEKDEELPADSPDRFMNRPIYQRLVVVSAGVFANVVLAFVLVFLTAALWGQLPSGKYDVSVKKLDTEKNEYISSSGLKPGDKIIEINGSKITSPYGLVAYAKLSRKFDGKADETYIAQNYEKLKQLNTAFKQDEIIPEGVMVKLPQVGTESAISLSKDQIMGLEKIKDKQINLSDAQQKLRNEIEGKKYFISDGNVSLNDIAYAISDNVHPINITVERDGKIIKLNPLYSNKDGLIGIEYNTDEIIIPTKDFKGIVKGSSKYLYDNTYLLLYGLKQIFTGKVPLNDLHGVILITKIGGDKIKDEGIFPGILLAALISLDLAIVNFLPIPALDGGHVLFLLIEKLRGKPLDEETIEKIGTAGFMFLIALMIFVIFNDIYALITHKI</sequence>
<comment type="similarity">
    <text evidence="3 11">Belongs to the peptidase M50B family.</text>
</comment>
<keyword evidence="9 11" id="KW-0482">Metalloprotease</keyword>
<evidence type="ECO:0000259" key="12">
    <source>
        <dbReference type="Pfam" id="PF02163"/>
    </source>
</evidence>
<evidence type="ECO:0000256" key="2">
    <source>
        <dbReference type="ARBA" id="ARBA00004141"/>
    </source>
</evidence>
<dbReference type="PANTHER" id="PTHR42837">
    <property type="entry name" value="REGULATOR OF SIGMA-E PROTEASE RSEP"/>
    <property type="match status" value="1"/>
</dbReference>
<keyword evidence="11" id="KW-0479">Metal-binding</keyword>
<keyword evidence="6 11" id="KW-0378">Hydrolase</keyword>
<comment type="caution">
    <text evidence="13">The sequence shown here is derived from an EMBL/GenBank/DDBJ whole genome shotgun (WGS) entry which is preliminary data.</text>
</comment>
<dbReference type="NCBIfam" id="TIGR00054">
    <property type="entry name" value="RIP metalloprotease RseP"/>
    <property type="match status" value="1"/>
</dbReference>
<dbReference type="CDD" id="cd06163">
    <property type="entry name" value="S2P-M50_PDZ_RseP-like"/>
    <property type="match status" value="1"/>
</dbReference>
<dbReference type="Proteomes" id="UP000824139">
    <property type="component" value="Unassembled WGS sequence"/>
</dbReference>
<evidence type="ECO:0000256" key="6">
    <source>
        <dbReference type="ARBA" id="ARBA00022801"/>
    </source>
</evidence>
<dbReference type="SUPFAM" id="SSF50156">
    <property type="entry name" value="PDZ domain-like"/>
    <property type="match status" value="1"/>
</dbReference>
<evidence type="ECO:0000256" key="5">
    <source>
        <dbReference type="ARBA" id="ARBA00022692"/>
    </source>
</evidence>
<name>A0A9D1K4A4_9BACT</name>